<feature type="region of interest" description="Disordered" evidence="1">
    <location>
        <begin position="188"/>
        <end position="215"/>
    </location>
</feature>
<feature type="region of interest" description="Disordered" evidence="1">
    <location>
        <begin position="522"/>
        <end position="542"/>
    </location>
</feature>
<evidence type="ECO:0000256" key="1">
    <source>
        <dbReference type="SAM" id="MobiDB-lite"/>
    </source>
</evidence>
<dbReference type="AlphaFoldDB" id="A0AAE0P1W1"/>
<feature type="region of interest" description="Disordered" evidence="1">
    <location>
        <begin position="690"/>
        <end position="840"/>
    </location>
</feature>
<feature type="compositionally biased region" description="Basic and acidic residues" evidence="1">
    <location>
        <begin position="188"/>
        <end position="202"/>
    </location>
</feature>
<feature type="compositionally biased region" description="Basic and acidic residues" evidence="1">
    <location>
        <begin position="256"/>
        <end position="271"/>
    </location>
</feature>
<gene>
    <name evidence="2" type="ORF">B0T20DRAFT_65659</name>
</gene>
<sequence length="840" mass="91105">MPLLRPPHLPTPSPSPSPSPTPSVRVLTLPLRSQAPESPVKESPSKSTTTLQPVSETQNTERDTLPKFQRRKSRAAASSPMRVPRTPGKSSPVKLPMSEMHPSKVHPTMAHAPSSGLRLGFADIKPTANYHDELPPIAQSTPTKVSVPQSDFTFRRVAQSAAGAALSTQAQSMMEDIRREAEKYKDEIRQHEAEKEKEELANRKIAKPTRKAERFSEVHMALFKKMDSIENHPSVLRAQKGRVPDPLNKGVKRSQSKADLDDIDPSRRSKEPTPTATTKAKEDEEGRSPAKRLRQNKEDDVSKGRAIIRDAPSAIPKPKPAPTTAIPRPKSVRHSLMSPTRSSLARSTGAKTPVRQSLYKSPAKSSALPRPATASKLPTLKEEPAKNSVKQPETQPKKPAEKPVEREASKEIEQQIETEVETRNEKETQTPQQTPRADVKTPTSRIASAKSILKSATASIMKTKIPLPASFGSKTPTSKTPSAPRTEEATTAAPLTTPGGSLAKHVTFTPETQRATLAQALKSPSPVKLALSKSQRRSRAPGEVYYPSLDAVLREEQLDRGLLYPDLPEEKTEDRPVQEPSAIKQFKADSTTAVEEASSASDSFSFRSERTLNFERTASRPSFGASPGQSTIRSVRPSLLPTVSESSMPGSFPEPEETMSPIVLQKSNNKENEAPESPIYLALPHGLATKKRNRVSTDEEELEMEERAKKRQKKPEPVPEGDALLAPRLVGATANAATAKKPASAAAAAPAPAKSRYPGRRSIAPMKTSPRKSIAATASARKSFAAGGARKPATASALNAAAGGKEKKPQQESHESPAKKVASKISLSRLNQLAMPKSRK</sequence>
<evidence type="ECO:0008006" key="4">
    <source>
        <dbReference type="Google" id="ProtNLM"/>
    </source>
</evidence>
<feature type="region of interest" description="Disordered" evidence="1">
    <location>
        <begin position="227"/>
        <end position="446"/>
    </location>
</feature>
<feature type="compositionally biased region" description="Low complexity" evidence="1">
    <location>
        <begin position="732"/>
        <end position="755"/>
    </location>
</feature>
<feature type="compositionally biased region" description="Basic and acidic residues" evidence="1">
    <location>
        <begin position="804"/>
        <end position="818"/>
    </location>
</feature>
<comment type="caution">
    <text evidence="2">The sequence shown here is derived from an EMBL/GenBank/DDBJ whole genome shotgun (WGS) entry which is preliminary data.</text>
</comment>
<feature type="compositionally biased region" description="Low complexity" evidence="1">
    <location>
        <begin position="793"/>
        <end position="802"/>
    </location>
</feature>
<feature type="compositionally biased region" description="Low complexity" evidence="1">
    <location>
        <begin position="775"/>
        <end position="786"/>
    </location>
</feature>
<reference evidence="2" key="1">
    <citation type="journal article" date="2023" name="Mol. Phylogenet. Evol.">
        <title>Genome-scale phylogeny and comparative genomics of the fungal order Sordariales.</title>
        <authorList>
            <person name="Hensen N."/>
            <person name="Bonometti L."/>
            <person name="Westerberg I."/>
            <person name="Brannstrom I.O."/>
            <person name="Guillou S."/>
            <person name="Cros-Aarteil S."/>
            <person name="Calhoun S."/>
            <person name="Haridas S."/>
            <person name="Kuo A."/>
            <person name="Mondo S."/>
            <person name="Pangilinan J."/>
            <person name="Riley R."/>
            <person name="LaButti K."/>
            <person name="Andreopoulos B."/>
            <person name="Lipzen A."/>
            <person name="Chen C."/>
            <person name="Yan M."/>
            <person name="Daum C."/>
            <person name="Ng V."/>
            <person name="Clum A."/>
            <person name="Steindorff A."/>
            <person name="Ohm R.A."/>
            <person name="Martin F."/>
            <person name="Silar P."/>
            <person name="Natvig D.O."/>
            <person name="Lalanne C."/>
            <person name="Gautier V."/>
            <person name="Ament-Velasquez S.L."/>
            <person name="Kruys A."/>
            <person name="Hutchinson M.I."/>
            <person name="Powell A.J."/>
            <person name="Barry K."/>
            <person name="Miller A.N."/>
            <person name="Grigoriev I.V."/>
            <person name="Debuchy R."/>
            <person name="Gladieux P."/>
            <person name="Hiltunen Thoren M."/>
            <person name="Johannesson H."/>
        </authorList>
    </citation>
    <scope>NUCLEOTIDE SEQUENCE</scope>
    <source>
        <strain evidence="2">FGSC 1904</strain>
    </source>
</reference>
<organism evidence="2 3">
    <name type="scientific">Sordaria brevicollis</name>
    <dbReference type="NCBI Taxonomy" id="83679"/>
    <lineage>
        <taxon>Eukaryota</taxon>
        <taxon>Fungi</taxon>
        <taxon>Dikarya</taxon>
        <taxon>Ascomycota</taxon>
        <taxon>Pezizomycotina</taxon>
        <taxon>Sordariomycetes</taxon>
        <taxon>Sordariomycetidae</taxon>
        <taxon>Sordariales</taxon>
        <taxon>Sordariaceae</taxon>
        <taxon>Sordaria</taxon>
    </lineage>
</organism>
<name>A0AAE0P1W1_SORBR</name>
<accession>A0AAE0P1W1</accession>
<feature type="compositionally biased region" description="Polar residues" evidence="1">
    <location>
        <begin position="429"/>
        <end position="446"/>
    </location>
</feature>
<evidence type="ECO:0000313" key="3">
    <source>
        <dbReference type="Proteomes" id="UP001281003"/>
    </source>
</evidence>
<feature type="region of interest" description="Disordered" evidence="1">
    <location>
        <begin position="1"/>
        <end position="114"/>
    </location>
</feature>
<feature type="compositionally biased region" description="Basic and acidic residues" evidence="1">
    <location>
        <begin position="279"/>
        <end position="288"/>
    </location>
</feature>
<evidence type="ECO:0000313" key="2">
    <source>
        <dbReference type="EMBL" id="KAK3391801.1"/>
    </source>
</evidence>
<proteinExistence type="predicted"/>
<feature type="compositionally biased region" description="Pro residues" evidence="1">
    <location>
        <begin position="1"/>
        <end position="21"/>
    </location>
</feature>
<protein>
    <recommendedName>
        <fullName evidence="4">Erythromycin esterase</fullName>
    </recommendedName>
</protein>
<reference evidence="2" key="2">
    <citation type="submission" date="2023-07" db="EMBL/GenBank/DDBJ databases">
        <authorList>
            <consortium name="Lawrence Berkeley National Laboratory"/>
            <person name="Haridas S."/>
            <person name="Hensen N."/>
            <person name="Bonometti L."/>
            <person name="Westerberg I."/>
            <person name="Brannstrom I.O."/>
            <person name="Guillou S."/>
            <person name="Cros-Aarteil S."/>
            <person name="Calhoun S."/>
            <person name="Kuo A."/>
            <person name="Mondo S."/>
            <person name="Pangilinan J."/>
            <person name="Riley R."/>
            <person name="LaButti K."/>
            <person name="Andreopoulos B."/>
            <person name="Lipzen A."/>
            <person name="Chen C."/>
            <person name="Yanf M."/>
            <person name="Daum C."/>
            <person name="Ng V."/>
            <person name="Clum A."/>
            <person name="Steindorff A."/>
            <person name="Ohm R."/>
            <person name="Martin F."/>
            <person name="Silar P."/>
            <person name="Natvig D."/>
            <person name="Lalanne C."/>
            <person name="Gautier V."/>
            <person name="Ament-velasquez S.L."/>
            <person name="Kruys A."/>
            <person name="Hutchinson M.I."/>
            <person name="Powell A.J."/>
            <person name="Barry K."/>
            <person name="Miller A.N."/>
            <person name="Grigoriev I.V."/>
            <person name="Debuchy R."/>
            <person name="Gladieux P."/>
            <person name="Thoren M.H."/>
            <person name="Johannesson H."/>
        </authorList>
    </citation>
    <scope>NUCLEOTIDE SEQUENCE</scope>
    <source>
        <strain evidence="2">FGSC 1904</strain>
    </source>
</reference>
<dbReference type="EMBL" id="JAUTDP010000012">
    <property type="protein sequence ID" value="KAK3391801.1"/>
    <property type="molecule type" value="Genomic_DNA"/>
</dbReference>
<feature type="region of interest" description="Disordered" evidence="1">
    <location>
        <begin position="615"/>
        <end position="660"/>
    </location>
</feature>
<feature type="compositionally biased region" description="Low complexity" evidence="1">
    <location>
        <begin position="480"/>
        <end position="498"/>
    </location>
</feature>
<dbReference type="Proteomes" id="UP001281003">
    <property type="component" value="Unassembled WGS sequence"/>
</dbReference>
<feature type="compositionally biased region" description="Polar residues" evidence="1">
    <location>
        <begin position="337"/>
        <end position="359"/>
    </location>
</feature>
<feature type="compositionally biased region" description="Basic and acidic residues" evidence="1">
    <location>
        <begin position="395"/>
        <end position="413"/>
    </location>
</feature>
<keyword evidence="3" id="KW-1185">Reference proteome</keyword>
<feature type="region of interest" description="Disordered" evidence="1">
    <location>
        <begin position="467"/>
        <end position="504"/>
    </location>
</feature>